<proteinExistence type="predicted"/>
<evidence type="ECO:0000256" key="1">
    <source>
        <dbReference type="ARBA" id="ARBA00004123"/>
    </source>
</evidence>
<sequence length="159" mass="17622">MAEKIEISDKDQADVSDIQAKTSNPAVSSKKCSSFDLNEVAFDEDNGSTGVSHDEALDVLDMASQEGNHISKSTNGKTTMVRQYIRSKLPHLRWTPDLHLSFVHAVERLGGQERATPKLVLQLMNVRGLSIAHVKSHLQMYRSKKLDESGQGNINHKTP</sequence>
<reference evidence="7 8" key="1">
    <citation type="submission" date="2023-12" db="EMBL/GenBank/DDBJ databases">
        <title>A high-quality genome assembly for Dillenia turbinata (Dilleniales).</title>
        <authorList>
            <person name="Chanderbali A."/>
        </authorList>
    </citation>
    <scope>NUCLEOTIDE SEQUENCE [LARGE SCALE GENOMIC DNA]</scope>
    <source>
        <strain evidence="7">LSX21</strain>
        <tissue evidence="7">Leaf</tissue>
    </source>
</reference>
<evidence type="ECO:0000256" key="5">
    <source>
        <dbReference type="SAM" id="MobiDB-lite"/>
    </source>
</evidence>
<dbReference type="PANTHER" id="PTHR31314">
    <property type="entry name" value="MYB FAMILY TRANSCRIPTION FACTOR PHL7-LIKE"/>
    <property type="match status" value="1"/>
</dbReference>
<dbReference type="InterPro" id="IPR001005">
    <property type="entry name" value="SANT/Myb"/>
</dbReference>
<dbReference type="GO" id="GO:0003677">
    <property type="term" value="F:DNA binding"/>
    <property type="evidence" value="ECO:0007669"/>
    <property type="project" value="InterPro"/>
</dbReference>
<gene>
    <name evidence="7" type="ORF">RJ641_015605</name>
</gene>
<comment type="subcellular location">
    <subcellularLocation>
        <location evidence="1">Nucleus</location>
    </subcellularLocation>
</comment>
<protein>
    <submittedName>
        <fullName evidence="7">SANT/Myb domain</fullName>
    </submittedName>
</protein>
<dbReference type="FunFam" id="1.10.10.60:FF:000002">
    <property type="entry name" value="Myb family transcription factor"/>
    <property type="match status" value="1"/>
</dbReference>
<evidence type="ECO:0000256" key="2">
    <source>
        <dbReference type="ARBA" id="ARBA00023015"/>
    </source>
</evidence>
<keyword evidence="4" id="KW-0539">Nucleus</keyword>
<dbReference type="AlphaFoldDB" id="A0AAN8UX69"/>
<dbReference type="Proteomes" id="UP001370490">
    <property type="component" value="Unassembled WGS sequence"/>
</dbReference>
<dbReference type="PROSITE" id="PS51294">
    <property type="entry name" value="HTH_MYB"/>
    <property type="match status" value="1"/>
</dbReference>
<evidence type="ECO:0000256" key="4">
    <source>
        <dbReference type="ARBA" id="ARBA00023242"/>
    </source>
</evidence>
<feature type="compositionally biased region" description="Basic and acidic residues" evidence="5">
    <location>
        <begin position="1"/>
        <end position="13"/>
    </location>
</feature>
<keyword evidence="2" id="KW-0805">Transcription regulation</keyword>
<name>A0AAN8UX69_9MAGN</name>
<comment type="caution">
    <text evidence="7">The sequence shown here is derived from an EMBL/GenBank/DDBJ whole genome shotgun (WGS) entry which is preliminary data.</text>
</comment>
<dbReference type="NCBIfam" id="TIGR01557">
    <property type="entry name" value="myb_SHAQKYF"/>
    <property type="match status" value="1"/>
</dbReference>
<dbReference type="InterPro" id="IPR046955">
    <property type="entry name" value="PHR1-like"/>
</dbReference>
<dbReference type="Gene3D" id="1.10.10.60">
    <property type="entry name" value="Homeodomain-like"/>
    <property type="match status" value="1"/>
</dbReference>
<dbReference type="SUPFAM" id="SSF46689">
    <property type="entry name" value="Homeodomain-like"/>
    <property type="match status" value="1"/>
</dbReference>
<accession>A0AAN8UX69</accession>
<dbReference type="InterPro" id="IPR006447">
    <property type="entry name" value="Myb_dom_plants"/>
</dbReference>
<keyword evidence="3" id="KW-0804">Transcription</keyword>
<dbReference type="InterPro" id="IPR017930">
    <property type="entry name" value="Myb_dom"/>
</dbReference>
<dbReference type="GO" id="GO:0003700">
    <property type="term" value="F:DNA-binding transcription factor activity"/>
    <property type="evidence" value="ECO:0007669"/>
    <property type="project" value="InterPro"/>
</dbReference>
<dbReference type="PANTHER" id="PTHR31314:SF174">
    <property type="entry name" value="OS02G0241200 PROTEIN"/>
    <property type="match status" value="1"/>
</dbReference>
<feature type="domain" description="HTH myb-type" evidence="6">
    <location>
        <begin position="86"/>
        <end position="146"/>
    </location>
</feature>
<evidence type="ECO:0000256" key="3">
    <source>
        <dbReference type="ARBA" id="ARBA00023163"/>
    </source>
</evidence>
<dbReference type="GO" id="GO:0005634">
    <property type="term" value="C:nucleus"/>
    <property type="evidence" value="ECO:0007669"/>
    <property type="project" value="UniProtKB-SubCell"/>
</dbReference>
<dbReference type="EMBL" id="JBAMMX010000021">
    <property type="protein sequence ID" value="KAK6919701.1"/>
    <property type="molecule type" value="Genomic_DNA"/>
</dbReference>
<evidence type="ECO:0000313" key="8">
    <source>
        <dbReference type="Proteomes" id="UP001370490"/>
    </source>
</evidence>
<evidence type="ECO:0000313" key="7">
    <source>
        <dbReference type="EMBL" id="KAK6919701.1"/>
    </source>
</evidence>
<organism evidence="7 8">
    <name type="scientific">Dillenia turbinata</name>
    <dbReference type="NCBI Taxonomy" id="194707"/>
    <lineage>
        <taxon>Eukaryota</taxon>
        <taxon>Viridiplantae</taxon>
        <taxon>Streptophyta</taxon>
        <taxon>Embryophyta</taxon>
        <taxon>Tracheophyta</taxon>
        <taxon>Spermatophyta</taxon>
        <taxon>Magnoliopsida</taxon>
        <taxon>eudicotyledons</taxon>
        <taxon>Gunneridae</taxon>
        <taxon>Pentapetalae</taxon>
        <taxon>Dilleniales</taxon>
        <taxon>Dilleniaceae</taxon>
        <taxon>Dillenia</taxon>
    </lineage>
</organism>
<dbReference type="InterPro" id="IPR009057">
    <property type="entry name" value="Homeodomain-like_sf"/>
</dbReference>
<evidence type="ECO:0000259" key="6">
    <source>
        <dbReference type="PROSITE" id="PS51294"/>
    </source>
</evidence>
<feature type="region of interest" description="Disordered" evidence="5">
    <location>
        <begin position="1"/>
        <end position="29"/>
    </location>
</feature>
<keyword evidence="8" id="KW-1185">Reference proteome</keyword>
<feature type="compositionally biased region" description="Polar residues" evidence="5">
    <location>
        <begin position="19"/>
        <end position="29"/>
    </location>
</feature>
<dbReference type="Pfam" id="PF00249">
    <property type="entry name" value="Myb_DNA-binding"/>
    <property type="match status" value="1"/>
</dbReference>